<dbReference type="Gene3D" id="1.25.10.90">
    <property type="match status" value="1"/>
</dbReference>
<dbReference type="EMBL" id="SJPV01000001">
    <property type="protein sequence ID" value="TWU42456.1"/>
    <property type="molecule type" value="Genomic_DNA"/>
</dbReference>
<evidence type="ECO:0000313" key="1">
    <source>
        <dbReference type="EMBL" id="TWU42456.1"/>
    </source>
</evidence>
<name>A0A5C6E4V2_9BACT</name>
<gene>
    <name evidence="1" type="ORF">Poly41_07530</name>
</gene>
<reference evidence="1 2" key="1">
    <citation type="submission" date="2019-02" db="EMBL/GenBank/DDBJ databases">
        <title>Deep-cultivation of Planctomycetes and their phenomic and genomic characterization uncovers novel biology.</title>
        <authorList>
            <person name="Wiegand S."/>
            <person name="Jogler M."/>
            <person name="Boedeker C."/>
            <person name="Pinto D."/>
            <person name="Vollmers J."/>
            <person name="Rivas-Marin E."/>
            <person name="Kohn T."/>
            <person name="Peeters S.H."/>
            <person name="Heuer A."/>
            <person name="Rast P."/>
            <person name="Oberbeckmann S."/>
            <person name="Bunk B."/>
            <person name="Jeske O."/>
            <person name="Meyerdierks A."/>
            <person name="Storesund J.E."/>
            <person name="Kallscheuer N."/>
            <person name="Luecker S."/>
            <person name="Lage O.M."/>
            <person name="Pohl T."/>
            <person name="Merkel B.J."/>
            <person name="Hornburger P."/>
            <person name="Mueller R.-W."/>
            <person name="Bruemmer F."/>
            <person name="Labrenz M."/>
            <person name="Spormann A.M."/>
            <person name="Op Den Camp H."/>
            <person name="Overmann J."/>
            <person name="Amann R."/>
            <person name="Jetten M.S.M."/>
            <person name="Mascher T."/>
            <person name="Medema M.H."/>
            <person name="Devos D.P."/>
            <person name="Kaster A.-K."/>
            <person name="Ovreas L."/>
            <person name="Rohde M."/>
            <person name="Galperin M.Y."/>
            <person name="Jogler C."/>
        </authorList>
    </citation>
    <scope>NUCLEOTIDE SEQUENCE [LARGE SCALE GENOMIC DNA]</scope>
    <source>
        <strain evidence="1 2">Poly41</strain>
    </source>
</reference>
<proteinExistence type="predicted"/>
<protein>
    <submittedName>
        <fullName evidence="1">DNA alkylation repair enzyme</fullName>
    </submittedName>
</protein>
<dbReference type="RefSeq" id="WP_231615369.1">
    <property type="nucleotide sequence ID" value="NZ_SJPV01000001.1"/>
</dbReference>
<keyword evidence="2" id="KW-1185">Reference proteome</keyword>
<dbReference type="AlphaFoldDB" id="A0A5C6E4V2"/>
<sequence length="240" mass="26902">MGMIHNTDRLIHMNKATVVAFLKKNQDSRGIEHWQKLNKGELKSYGIGLTILRKYAKTIGRDAKLAKSLWNSNCYEMKIISILIDDPKTMTVEQAETQVEQLEGGYLVHVFSSCNAPLAKTPFVVELADEWIKSDDTVRRQCGYGLLYEISKSKKKNAPDEAYFLAHVAEIDKKRKQASTPILMSMAGSLMGIGMRTKKLNKEALKVARAIGPITHSESCDPFDVAKHLTSDYAKQKLGL</sequence>
<accession>A0A5C6E4V2</accession>
<dbReference type="SUPFAM" id="SSF48371">
    <property type="entry name" value="ARM repeat"/>
    <property type="match status" value="1"/>
</dbReference>
<dbReference type="Proteomes" id="UP000319143">
    <property type="component" value="Unassembled WGS sequence"/>
</dbReference>
<dbReference type="PANTHER" id="PTHR41291:SF1">
    <property type="entry name" value="DNA ALKYLATION REPAIR PROTEIN"/>
    <property type="match status" value="1"/>
</dbReference>
<dbReference type="InterPro" id="IPR014825">
    <property type="entry name" value="DNA_alkylation"/>
</dbReference>
<evidence type="ECO:0000313" key="2">
    <source>
        <dbReference type="Proteomes" id="UP000319143"/>
    </source>
</evidence>
<dbReference type="Pfam" id="PF08713">
    <property type="entry name" value="DNA_alkylation"/>
    <property type="match status" value="1"/>
</dbReference>
<dbReference type="InterPro" id="IPR016024">
    <property type="entry name" value="ARM-type_fold"/>
</dbReference>
<comment type="caution">
    <text evidence="1">The sequence shown here is derived from an EMBL/GenBank/DDBJ whole genome shotgun (WGS) entry which is preliminary data.</text>
</comment>
<organism evidence="1 2">
    <name type="scientific">Novipirellula artificiosorum</name>
    <dbReference type="NCBI Taxonomy" id="2528016"/>
    <lineage>
        <taxon>Bacteria</taxon>
        <taxon>Pseudomonadati</taxon>
        <taxon>Planctomycetota</taxon>
        <taxon>Planctomycetia</taxon>
        <taxon>Pirellulales</taxon>
        <taxon>Pirellulaceae</taxon>
        <taxon>Novipirellula</taxon>
    </lineage>
</organism>
<dbReference type="PANTHER" id="PTHR41291">
    <property type="entry name" value="DNA ALKYLATION REPAIR PROTEIN"/>
    <property type="match status" value="1"/>
</dbReference>